<dbReference type="EMBL" id="SJOA01000013">
    <property type="protein sequence ID" value="TCB58231.1"/>
    <property type="molecule type" value="Genomic_DNA"/>
</dbReference>
<dbReference type="RefSeq" id="WP_131271551.1">
    <property type="nucleotide sequence ID" value="NZ_SJOA01000013.1"/>
</dbReference>
<protein>
    <submittedName>
        <fullName evidence="1">Uncharacterized protein</fullName>
    </submittedName>
</protein>
<organism evidence="1 2">
    <name type="scientific">Acinetobacter terrae</name>
    <dbReference type="NCBI Taxonomy" id="2731247"/>
    <lineage>
        <taxon>Bacteria</taxon>
        <taxon>Pseudomonadati</taxon>
        <taxon>Pseudomonadota</taxon>
        <taxon>Gammaproteobacteria</taxon>
        <taxon>Moraxellales</taxon>
        <taxon>Moraxellaceae</taxon>
        <taxon>Acinetobacter</taxon>
        <taxon>Acinetobacter Taxon 24</taxon>
    </lineage>
</organism>
<accession>A0A4R0ELD0</accession>
<name>A0A4R0ELD0_9GAMM</name>
<dbReference type="AlphaFoldDB" id="A0A4R0ELD0"/>
<gene>
    <name evidence="1" type="ORF">E0H85_11035</name>
</gene>
<sequence>MKEGGVFEFGANSYTAHGDGSAPLVYRLNKAGEVIEAAYLYDDVNFEKSEVALNNNKATIEQKVK</sequence>
<evidence type="ECO:0000313" key="2">
    <source>
        <dbReference type="Proteomes" id="UP000291380"/>
    </source>
</evidence>
<evidence type="ECO:0000313" key="1">
    <source>
        <dbReference type="EMBL" id="TCB58231.1"/>
    </source>
</evidence>
<comment type="caution">
    <text evidence="1">The sequence shown here is derived from an EMBL/GenBank/DDBJ whole genome shotgun (WGS) entry which is preliminary data.</text>
</comment>
<dbReference type="Proteomes" id="UP000291380">
    <property type="component" value="Unassembled WGS sequence"/>
</dbReference>
<reference evidence="1 2" key="1">
    <citation type="submission" date="2019-02" db="EMBL/GenBank/DDBJ databases">
        <title>High diversity of culturable Acinetobacter species in natural soil and water ecosystems.</title>
        <authorList>
            <person name="Radolfova-Krizova L."/>
            <person name="Nemec A."/>
        </authorList>
    </citation>
    <scope>NUCLEOTIDE SEQUENCE [LARGE SCALE GENOMIC DNA]</scope>
    <source>
        <strain evidence="1 2">ANC 4281</strain>
    </source>
</reference>
<proteinExistence type="predicted"/>